<dbReference type="KEGG" id="rfs:C1I64_10655"/>
<protein>
    <submittedName>
        <fullName evidence="2">Uncharacterized protein</fullName>
    </submittedName>
</protein>
<sequence>MVGDDQRGDLSVALRERLGGSALSGQGGSGGRWISMRPLRGLLDQHEGGASRLDATRRRRHRRMPVE</sequence>
<dbReference type="AlphaFoldDB" id="A0A3Q9UYY9"/>
<dbReference type="Proteomes" id="UP000285317">
    <property type="component" value="Chromosome"/>
</dbReference>
<evidence type="ECO:0000256" key="1">
    <source>
        <dbReference type="SAM" id="MobiDB-lite"/>
    </source>
</evidence>
<evidence type="ECO:0000313" key="3">
    <source>
        <dbReference type="Proteomes" id="UP000285317"/>
    </source>
</evidence>
<feature type="region of interest" description="Disordered" evidence="1">
    <location>
        <begin position="40"/>
        <end position="67"/>
    </location>
</feature>
<gene>
    <name evidence="2" type="ORF">C1I64_10655</name>
</gene>
<evidence type="ECO:0000313" key="2">
    <source>
        <dbReference type="EMBL" id="AZZ52458.1"/>
    </source>
</evidence>
<accession>A0A3Q9UYY9</accession>
<proteinExistence type="predicted"/>
<reference evidence="2 3" key="1">
    <citation type="submission" date="2018-03" db="EMBL/GenBank/DDBJ databases">
        <title>Bacteriophage NCPPB3778 and a type I-E CRISPR drive the evolution of the US Biological Select Agent, Rathayibacter toxicus.</title>
        <authorList>
            <person name="Davis E.W.II."/>
            <person name="Tabima J.F."/>
            <person name="Weisberg A.J."/>
            <person name="Dantas Lopes L."/>
            <person name="Wiseman M.S."/>
            <person name="Wiseman M.S."/>
            <person name="Pupko T."/>
            <person name="Belcher M.S."/>
            <person name="Sechler A.J."/>
            <person name="Tancos M.A."/>
            <person name="Schroeder B.K."/>
            <person name="Murray T.D."/>
            <person name="Luster D.G."/>
            <person name="Schneider W.L."/>
            <person name="Rogers E."/>
            <person name="Andreote F.D."/>
            <person name="Grunwald N.J."/>
            <person name="Putnam M.L."/>
            <person name="Chang J.H."/>
        </authorList>
    </citation>
    <scope>NUCLEOTIDE SEQUENCE [LARGE SCALE GENOMIC DNA]</scope>
    <source>
        <strain evidence="2 3">DSM 15932</strain>
    </source>
</reference>
<name>A0A3Q9UYY9_9MICO</name>
<dbReference type="EMBL" id="CP028137">
    <property type="protein sequence ID" value="AZZ52458.1"/>
    <property type="molecule type" value="Genomic_DNA"/>
</dbReference>
<feature type="compositionally biased region" description="Basic residues" evidence="1">
    <location>
        <begin position="57"/>
        <end position="67"/>
    </location>
</feature>
<organism evidence="2 3">
    <name type="scientific">Rathayibacter festucae DSM 15932</name>
    <dbReference type="NCBI Taxonomy" id="1328866"/>
    <lineage>
        <taxon>Bacteria</taxon>
        <taxon>Bacillati</taxon>
        <taxon>Actinomycetota</taxon>
        <taxon>Actinomycetes</taxon>
        <taxon>Micrococcales</taxon>
        <taxon>Microbacteriaceae</taxon>
        <taxon>Rathayibacter</taxon>
    </lineage>
</organism>